<sequence>MRGSVVAAGCTVSASAWSGRIEAAHFLVGQVEVDRAADTALAELEGPARQVLDTGVLLFPNPIGLPRPVRTGGTSVDGLLPAPAVTAECHGDDSGAGLPSGESAAPPDSAYAGATDVLGAWGGRPGQCVLCQPLVKGLALGFPLPEIFGSFTFAGETP</sequence>
<evidence type="ECO:0000313" key="1">
    <source>
        <dbReference type="EMBL" id="MCQ4079414.1"/>
    </source>
</evidence>
<keyword evidence="2" id="KW-1185">Reference proteome</keyword>
<dbReference type="RefSeq" id="WP_255918260.1">
    <property type="nucleotide sequence ID" value="NZ_JANFNG010000001.1"/>
</dbReference>
<comment type="caution">
    <text evidence="1">The sequence shown here is derived from an EMBL/GenBank/DDBJ whole genome shotgun (WGS) entry which is preliminary data.</text>
</comment>
<reference evidence="1" key="1">
    <citation type="submission" date="2022-06" db="EMBL/GenBank/DDBJ databases">
        <title>Draft genome sequence of Streptomyces sp. RB6PN25 isolated from peat swamp forest in Thailand.</title>
        <authorList>
            <person name="Duangmal K."/>
            <person name="Klaysubun C."/>
        </authorList>
    </citation>
    <scope>NUCLEOTIDE SEQUENCE</scope>
    <source>
        <strain evidence="1">RB6PN25</strain>
    </source>
</reference>
<evidence type="ECO:0000313" key="2">
    <source>
        <dbReference type="Proteomes" id="UP001057702"/>
    </source>
</evidence>
<dbReference type="EMBL" id="JANFNG010000001">
    <property type="protein sequence ID" value="MCQ4079414.1"/>
    <property type="molecule type" value="Genomic_DNA"/>
</dbReference>
<gene>
    <name evidence="1" type="ORF">NGB36_02060</name>
</gene>
<evidence type="ECO:0008006" key="3">
    <source>
        <dbReference type="Google" id="ProtNLM"/>
    </source>
</evidence>
<dbReference type="Proteomes" id="UP001057702">
    <property type="component" value="Unassembled WGS sequence"/>
</dbReference>
<protein>
    <recommendedName>
        <fullName evidence="3">Lipoprotein</fullName>
    </recommendedName>
</protein>
<proteinExistence type="predicted"/>
<accession>A0ABT1PP16</accession>
<organism evidence="1 2">
    <name type="scientific">Streptomyces humicola</name>
    <dbReference type="NCBI Taxonomy" id="2953240"/>
    <lineage>
        <taxon>Bacteria</taxon>
        <taxon>Bacillati</taxon>
        <taxon>Actinomycetota</taxon>
        <taxon>Actinomycetes</taxon>
        <taxon>Kitasatosporales</taxon>
        <taxon>Streptomycetaceae</taxon>
        <taxon>Streptomyces</taxon>
    </lineage>
</organism>
<name>A0ABT1PP16_9ACTN</name>